<accession>A0A934NFW8</accession>
<dbReference type="EMBL" id="JAEKNR010000242">
    <property type="protein sequence ID" value="MBJ7601327.1"/>
    <property type="molecule type" value="Genomic_DNA"/>
</dbReference>
<evidence type="ECO:0000259" key="1">
    <source>
        <dbReference type="Pfam" id="PF00578"/>
    </source>
</evidence>
<reference evidence="2" key="1">
    <citation type="submission" date="2020-10" db="EMBL/GenBank/DDBJ databases">
        <title>Ca. Dormibacterota MAGs.</title>
        <authorList>
            <person name="Montgomery K."/>
        </authorList>
    </citation>
    <scope>NUCLEOTIDE SEQUENCE [LARGE SCALE GENOMIC DNA]</scope>
    <source>
        <strain evidence="2">SC8812_S17_10</strain>
    </source>
</reference>
<feature type="domain" description="Alkyl hydroperoxide reductase subunit C/ Thiol specific antioxidant" evidence="1">
    <location>
        <begin position="1"/>
        <end position="75"/>
    </location>
</feature>
<evidence type="ECO:0000313" key="2">
    <source>
        <dbReference type="EMBL" id="MBJ7601327.1"/>
    </source>
</evidence>
<protein>
    <submittedName>
        <fullName evidence="2">Redoxin domain-containing protein</fullName>
    </submittedName>
</protein>
<dbReference type="Gene3D" id="3.40.30.10">
    <property type="entry name" value="Glutaredoxin"/>
    <property type="match status" value="1"/>
</dbReference>
<keyword evidence="3" id="KW-1185">Reference proteome</keyword>
<gene>
    <name evidence="2" type="ORF">JF922_25050</name>
</gene>
<organism evidence="2 3">
    <name type="scientific">Candidatus Nephthysia bennettiae</name>
    <dbReference type="NCBI Taxonomy" id="3127016"/>
    <lineage>
        <taxon>Bacteria</taxon>
        <taxon>Bacillati</taxon>
        <taxon>Candidatus Dormiibacterota</taxon>
        <taxon>Candidatus Dormibacteria</taxon>
        <taxon>Candidatus Dormibacterales</taxon>
        <taxon>Candidatus Dormibacteraceae</taxon>
        <taxon>Candidatus Nephthysia</taxon>
    </lineage>
</organism>
<dbReference type="InterPro" id="IPR036249">
    <property type="entry name" value="Thioredoxin-like_sf"/>
</dbReference>
<name>A0A934NFW8_9BACT</name>
<evidence type="ECO:0000313" key="3">
    <source>
        <dbReference type="Proteomes" id="UP000612893"/>
    </source>
</evidence>
<proteinExistence type="predicted"/>
<comment type="caution">
    <text evidence="2">The sequence shown here is derived from an EMBL/GenBank/DDBJ whole genome shotgun (WGS) entry which is preliminary data.</text>
</comment>
<dbReference type="Proteomes" id="UP000612893">
    <property type="component" value="Unassembled WGS sequence"/>
</dbReference>
<dbReference type="Pfam" id="PF00578">
    <property type="entry name" value="AhpC-TSA"/>
    <property type="match status" value="1"/>
</dbReference>
<dbReference type="AlphaFoldDB" id="A0A934NFW8"/>
<dbReference type="SUPFAM" id="SSF52833">
    <property type="entry name" value="Thioredoxin-like"/>
    <property type="match status" value="1"/>
</dbReference>
<dbReference type="InterPro" id="IPR000866">
    <property type="entry name" value="AhpC/TSA"/>
</dbReference>
<sequence length="106" mass="11809">MASYARNWERFERAGLQVAAICVDTVEQNRAMVDKLLLPFPVLSDPDAVVIEAWGVLNAAEKGIAKPALFLVLPDWSLAFRYVGEDFTDRPPDEELFAGAAAWRQT</sequence>